<dbReference type="InterPro" id="IPR000192">
    <property type="entry name" value="Aminotrans_V_dom"/>
</dbReference>
<evidence type="ECO:0000256" key="2">
    <source>
        <dbReference type="ARBA" id="ARBA00003120"/>
    </source>
</evidence>
<evidence type="ECO:0000256" key="10">
    <source>
        <dbReference type="ARBA" id="ARBA00023014"/>
    </source>
</evidence>
<dbReference type="PANTHER" id="PTHR11601">
    <property type="entry name" value="CYSTEINE DESULFURYLASE FAMILY MEMBER"/>
    <property type="match status" value="1"/>
</dbReference>
<evidence type="ECO:0000256" key="5">
    <source>
        <dbReference type="ARBA" id="ARBA00013558"/>
    </source>
</evidence>
<dbReference type="InterPro" id="IPR016454">
    <property type="entry name" value="Cysteine_dSase"/>
</dbReference>
<dbReference type="Gene3D" id="1.10.260.50">
    <property type="match status" value="1"/>
</dbReference>
<evidence type="ECO:0000256" key="11">
    <source>
        <dbReference type="ARBA" id="ARBA00050776"/>
    </source>
</evidence>
<dbReference type="PANTHER" id="PTHR11601:SF34">
    <property type="entry name" value="CYSTEINE DESULFURASE"/>
    <property type="match status" value="1"/>
</dbReference>
<evidence type="ECO:0000259" key="13">
    <source>
        <dbReference type="Pfam" id="PF00266"/>
    </source>
</evidence>
<reference evidence="14 15" key="1">
    <citation type="submission" date="2022-06" db="EMBL/GenBank/DDBJ databases">
        <title>Endosaccharibacter gen. nov., sp. nov., endophytic bacteria isolated from sugarcane.</title>
        <authorList>
            <person name="Pitiwittayakul N."/>
            <person name="Yukphan P."/>
            <person name="Charoenyingcharoen P."/>
            <person name="Tanasupawat S."/>
        </authorList>
    </citation>
    <scope>NUCLEOTIDE SEQUENCE [LARGE SCALE GENOMIC DNA]</scope>
    <source>
        <strain evidence="14 15">KSS8</strain>
    </source>
</reference>
<name>A0ABT1W8T4_9PROT</name>
<evidence type="ECO:0000256" key="9">
    <source>
        <dbReference type="ARBA" id="ARBA00023004"/>
    </source>
</evidence>
<dbReference type="InterPro" id="IPR015421">
    <property type="entry name" value="PyrdxlP-dep_Trfase_major"/>
</dbReference>
<dbReference type="InterPro" id="IPR015424">
    <property type="entry name" value="PyrdxlP-dep_Trfase"/>
</dbReference>
<sequence length="385" mass="40156">MIYLDNQATTPCDPRVMEAMLPWFTERFGNPHGTEHRMGRDSAGAAERARSDVAALLGADAREIVFTSGATESNNLAIRGSALQALAAGDARRRVVTVATEHPCVLQTVRDLRPLGFEPVILPVGSDGLLDPASLRDALAVPTLLVSIMGVNNETGVIQDLAELAPIVRAAGALLHSDLAQAAGRIPLGGLDLDLASLSAHKIYGPKGVGALYVRRRPRVRLQPLFSGGGQERGLRSGTLPTPLLVGFGIASVLAEAEREADAARIGALRDRLFDLLAARFPGLALNGSRARRIAGNLNLRFPGHMARALMDGAPELCVSTGSACSSADLAPSHVLTAMGLDAAQAATSLRLTVGRFTSPSDIDRAAAMLGDASGLSVQGPPCLP</sequence>
<comment type="caution">
    <text evidence="14">The sequence shown here is derived from an EMBL/GenBank/DDBJ whole genome shotgun (WGS) entry which is preliminary data.</text>
</comment>
<accession>A0ABT1W8T4</accession>
<gene>
    <name evidence="14" type="ORF">NFI95_12680</name>
</gene>
<dbReference type="Pfam" id="PF00266">
    <property type="entry name" value="Aminotran_5"/>
    <property type="match status" value="1"/>
</dbReference>
<evidence type="ECO:0000256" key="4">
    <source>
        <dbReference type="ARBA" id="ARBA00012239"/>
    </source>
</evidence>
<dbReference type="PIRSF" id="PIRSF005572">
    <property type="entry name" value="NifS"/>
    <property type="match status" value="1"/>
</dbReference>
<proteinExistence type="inferred from homology"/>
<evidence type="ECO:0000256" key="8">
    <source>
        <dbReference type="ARBA" id="ARBA00022898"/>
    </source>
</evidence>
<dbReference type="EC" id="2.8.1.7" evidence="4"/>
<keyword evidence="6" id="KW-0808">Transferase</keyword>
<keyword evidence="10" id="KW-0411">Iron-sulfur</keyword>
<protein>
    <recommendedName>
        <fullName evidence="5">Cysteine desulfurase</fullName>
        <ecNumber evidence="4">2.8.1.7</ecNumber>
    </recommendedName>
</protein>
<dbReference type="EMBL" id="JAMSKV010000011">
    <property type="protein sequence ID" value="MCQ8279297.1"/>
    <property type="molecule type" value="Genomic_DNA"/>
</dbReference>
<evidence type="ECO:0000313" key="14">
    <source>
        <dbReference type="EMBL" id="MCQ8279297.1"/>
    </source>
</evidence>
<evidence type="ECO:0000256" key="1">
    <source>
        <dbReference type="ARBA" id="ARBA00001933"/>
    </source>
</evidence>
<dbReference type="Gene3D" id="3.90.1150.10">
    <property type="entry name" value="Aspartate Aminotransferase, domain 1"/>
    <property type="match status" value="1"/>
</dbReference>
<dbReference type="PROSITE" id="PS00595">
    <property type="entry name" value="AA_TRANSFER_CLASS_5"/>
    <property type="match status" value="1"/>
</dbReference>
<keyword evidence="8" id="KW-0663">Pyridoxal phosphate</keyword>
<organism evidence="14 15">
    <name type="scientific">Endosaccharibacter trunci</name>
    <dbReference type="NCBI Taxonomy" id="2812733"/>
    <lineage>
        <taxon>Bacteria</taxon>
        <taxon>Pseudomonadati</taxon>
        <taxon>Pseudomonadota</taxon>
        <taxon>Alphaproteobacteria</taxon>
        <taxon>Acetobacterales</taxon>
        <taxon>Acetobacteraceae</taxon>
        <taxon>Endosaccharibacter</taxon>
    </lineage>
</organism>
<comment type="similarity">
    <text evidence="3">Belongs to the class-V pyridoxal-phosphate-dependent aminotransferase family. NifS/IscS subfamily.</text>
</comment>
<evidence type="ECO:0000256" key="7">
    <source>
        <dbReference type="ARBA" id="ARBA00022723"/>
    </source>
</evidence>
<comment type="catalytic activity">
    <reaction evidence="11">
        <text>(sulfur carrier)-H + L-cysteine = (sulfur carrier)-SH + L-alanine</text>
        <dbReference type="Rhea" id="RHEA:43892"/>
        <dbReference type="Rhea" id="RHEA-COMP:14737"/>
        <dbReference type="Rhea" id="RHEA-COMP:14739"/>
        <dbReference type="ChEBI" id="CHEBI:29917"/>
        <dbReference type="ChEBI" id="CHEBI:35235"/>
        <dbReference type="ChEBI" id="CHEBI:57972"/>
        <dbReference type="ChEBI" id="CHEBI:64428"/>
        <dbReference type="EC" id="2.8.1.7"/>
    </reaction>
</comment>
<comment type="function">
    <text evidence="2">Catalyzes the removal of elemental sulfur atoms from cysteine to produce alanine. Seems to participate in the biosynthesis of the nitrogenase metalloclusters by providing the inorganic sulfur required for the Fe-S core formation.</text>
</comment>
<keyword evidence="15" id="KW-1185">Reference proteome</keyword>
<keyword evidence="9" id="KW-0408">Iron</keyword>
<evidence type="ECO:0000256" key="12">
    <source>
        <dbReference type="RuleBase" id="RU004504"/>
    </source>
</evidence>
<dbReference type="InterPro" id="IPR015422">
    <property type="entry name" value="PyrdxlP-dep_Trfase_small"/>
</dbReference>
<dbReference type="RefSeq" id="WP_422864786.1">
    <property type="nucleotide sequence ID" value="NZ_JAMSKV010000011.1"/>
</dbReference>
<comment type="cofactor">
    <cofactor evidence="1 12">
        <name>pyridoxal 5'-phosphate</name>
        <dbReference type="ChEBI" id="CHEBI:597326"/>
    </cofactor>
</comment>
<dbReference type="SUPFAM" id="SSF53383">
    <property type="entry name" value="PLP-dependent transferases"/>
    <property type="match status" value="1"/>
</dbReference>
<dbReference type="InterPro" id="IPR020578">
    <property type="entry name" value="Aminotrans_V_PyrdxlP_BS"/>
</dbReference>
<evidence type="ECO:0000313" key="15">
    <source>
        <dbReference type="Proteomes" id="UP001524587"/>
    </source>
</evidence>
<dbReference type="Gene3D" id="3.40.640.10">
    <property type="entry name" value="Type I PLP-dependent aspartate aminotransferase-like (Major domain)"/>
    <property type="match status" value="1"/>
</dbReference>
<evidence type="ECO:0000256" key="6">
    <source>
        <dbReference type="ARBA" id="ARBA00022679"/>
    </source>
</evidence>
<keyword evidence="7" id="KW-0479">Metal-binding</keyword>
<evidence type="ECO:0000256" key="3">
    <source>
        <dbReference type="ARBA" id="ARBA00006490"/>
    </source>
</evidence>
<feature type="domain" description="Aminotransferase class V" evidence="13">
    <location>
        <begin position="2"/>
        <end position="365"/>
    </location>
</feature>
<dbReference type="Proteomes" id="UP001524587">
    <property type="component" value="Unassembled WGS sequence"/>
</dbReference>